<evidence type="ECO:0000313" key="2">
    <source>
        <dbReference type="EMBL" id="TTB12805.1"/>
    </source>
</evidence>
<dbReference type="Proteomes" id="UP000319801">
    <property type="component" value="Unassembled WGS sequence"/>
</dbReference>
<dbReference type="OrthoDB" id="9931800at2759"/>
<name>A0A556V928_BAGYA</name>
<proteinExistence type="predicted"/>
<dbReference type="EMBL" id="VCAZ01000166">
    <property type="protein sequence ID" value="TTB12805.1"/>
    <property type="molecule type" value="Genomic_DNA"/>
</dbReference>
<feature type="signal peptide" evidence="1">
    <location>
        <begin position="1"/>
        <end position="30"/>
    </location>
</feature>
<reference evidence="2 3" key="1">
    <citation type="journal article" date="2019" name="Genome Biol. Evol.">
        <title>Whole-Genome Sequencing of the Giant Devil Catfish, Bagarius yarrelli.</title>
        <authorList>
            <person name="Jiang W."/>
            <person name="Lv Y."/>
            <person name="Cheng L."/>
            <person name="Yang K."/>
            <person name="Chao B."/>
            <person name="Wang X."/>
            <person name="Li Y."/>
            <person name="Pan X."/>
            <person name="You X."/>
            <person name="Zhang Y."/>
            <person name="Yang J."/>
            <person name="Li J."/>
            <person name="Zhang X."/>
            <person name="Liu S."/>
            <person name="Sun C."/>
            <person name="Yang J."/>
            <person name="Shi Q."/>
        </authorList>
    </citation>
    <scope>NUCLEOTIDE SEQUENCE [LARGE SCALE GENOMIC DNA]</scope>
    <source>
        <strain evidence="2">JWS20170419001</strain>
        <tissue evidence="2">Muscle</tissue>
    </source>
</reference>
<sequence length="87" mass="9117">MKTSSLDRITGLSLRAVCVLALATLASVVSVQEAMQTAETFTGVESAPPEGLSEINSECWDVASEALIETRKMSTDNDVDSLALGPS</sequence>
<dbReference type="AlphaFoldDB" id="A0A556V928"/>
<keyword evidence="1" id="KW-0732">Signal</keyword>
<accession>A0A556V928</accession>
<evidence type="ECO:0000256" key="1">
    <source>
        <dbReference type="SAM" id="SignalP"/>
    </source>
</evidence>
<gene>
    <name evidence="2" type="ORF">Baya_14272</name>
</gene>
<comment type="caution">
    <text evidence="2">The sequence shown here is derived from an EMBL/GenBank/DDBJ whole genome shotgun (WGS) entry which is preliminary data.</text>
</comment>
<protein>
    <submittedName>
        <fullName evidence="2">Uncharacterized protein</fullName>
    </submittedName>
</protein>
<evidence type="ECO:0000313" key="3">
    <source>
        <dbReference type="Proteomes" id="UP000319801"/>
    </source>
</evidence>
<organism evidence="2 3">
    <name type="scientific">Bagarius yarrelli</name>
    <name type="common">Goonch</name>
    <name type="synonym">Bagrus yarrelli</name>
    <dbReference type="NCBI Taxonomy" id="175774"/>
    <lineage>
        <taxon>Eukaryota</taxon>
        <taxon>Metazoa</taxon>
        <taxon>Chordata</taxon>
        <taxon>Craniata</taxon>
        <taxon>Vertebrata</taxon>
        <taxon>Euteleostomi</taxon>
        <taxon>Actinopterygii</taxon>
        <taxon>Neopterygii</taxon>
        <taxon>Teleostei</taxon>
        <taxon>Ostariophysi</taxon>
        <taxon>Siluriformes</taxon>
        <taxon>Sisoridae</taxon>
        <taxon>Sisorinae</taxon>
        <taxon>Bagarius</taxon>
    </lineage>
</organism>
<keyword evidence="3" id="KW-1185">Reference proteome</keyword>
<feature type="chain" id="PRO_5022026733" evidence="1">
    <location>
        <begin position="31"/>
        <end position="87"/>
    </location>
</feature>